<dbReference type="InterPro" id="IPR017871">
    <property type="entry name" value="ABC_transporter-like_CS"/>
</dbReference>
<dbReference type="Proteomes" id="UP000253958">
    <property type="component" value="Chromosome"/>
</dbReference>
<dbReference type="GO" id="GO:0016887">
    <property type="term" value="F:ATP hydrolysis activity"/>
    <property type="evidence" value="ECO:0007669"/>
    <property type="project" value="InterPro"/>
</dbReference>
<protein>
    <submittedName>
        <fullName evidence="7">Heme ABC transporter ATP-binding protein</fullName>
    </submittedName>
</protein>
<evidence type="ECO:0000256" key="5">
    <source>
        <dbReference type="SAM" id="MobiDB-lite"/>
    </source>
</evidence>
<dbReference type="Gene3D" id="1.20.910.10">
    <property type="entry name" value="Heme oxygenase-like"/>
    <property type="match status" value="1"/>
</dbReference>
<evidence type="ECO:0000256" key="3">
    <source>
        <dbReference type="ARBA" id="ARBA00022840"/>
    </source>
</evidence>
<dbReference type="InterPro" id="IPR002051">
    <property type="entry name" value="Haem_Oase"/>
</dbReference>
<keyword evidence="3 7" id="KW-0067">ATP-binding</keyword>
<dbReference type="SUPFAM" id="SSF52540">
    <property type="entry name" value="P-loop containing nucleoside triphosphate hydrolases"/>
    <property type="match status" value="1"/>
</dbReference>
<dbReference type="RefSeq" id="WP_013476449.1">
    <property type="nucleotide sequence ID" value="NZ_CBDRIQ010000003.1"/>
</dbReference>
<evidence type="ECO:0000256" key="2">
    <source>
        <dbReference type="ARBA" id="ARBA00022741"/>
    </source>
</evidence>
<reference evidence="7 8" key="2">
    <citation type="submission" date="2018-08" db="EMBL/GenBank/DDBJ databases">
        <title>Streptomyces kandeliansis sp. nov., an endophytic bacterium isolated from mangrove plant.</title>
        <authorList>
            <person name="Wang R."/>
        </authorList>
    </citation>
    <scope>NUCLEOTIDE SEQUENCE [LARGE SCALE GENOMIC DNA]</scope>
    <source>
        <strain evidence="8">H14(2018)</strain>
    </source>
</reference>
<dbReference type="Gene3D" id="3.40.50.300">
    <property type="entry name" value="P-loop containing nucleotide triphosphate hydrolases"/>
    <property type="match status" value="1"/>
</dbReference>
<keyword evidence="2" id="KW-0547">Nucleotide-binding</keyword>
<dbReference type="InterPro" id="IPR003439">
    <property type="entry name" value="ABC_transporter-like_ATP-bd"/>
</dbReference>
<dbReference type="EMBL" id="CP031263">
    <property type="protein sequence ID" value="AXH93106.1"/>
    <property type="molecule type" value="Genomic_DNA"/>
</dbReference>
<dbReference type="CDD" id="cd19165">
    <property type="entry name" value="HemeO"/>
    <property type="match status" value="1"/>
</dbReference>
<dbReference type="PRINTS" id="PR00088">
    <property type="entry name" value="HAEMOXYGNASE"/>
</dbReference>
<feature type="domain" description="ABC transporter" evidence="6">
    <location>
        <begin position="26"/>
        <end position="259"/>
    </location>
</feature>
<feature type="region of interest" description="Disordered" evidence="5">
    <location>
        <begin position="272"/>
        <end position="292"/>
    </location>
</feature>
<dbReference type="Pfam" id="PF00005">
    <property type="entry name" value="ABC_tran"/>
    <property type="match status" value="1"/>
</dbReference>
<dbReference type="InterPro" id="IPR003593">
    <property type="entry name" value="AAA+_ATPase"/>
</dbReference>
<dbReference type="CDD" id="cd03214">
    <property type="entry name" value="ABC_Iron-Siderophores_B12_Hemin"/>
    <property type="match status" value="1"/>
</dbReference>
<keyword evidence="1" id="KW-0813">Transport</keyword>
<dbReference type="InterPro" id="IPR016053">
    <property type="entry name" value="Haem_Oase-like"/>
</dbReference>
<dbReference type="GO" id="GO:0006788">
    <property type="term" value="P:heme oxidation"/>
    <property type="evidence" value="ECO:0007669"/>
    <property type="project" value="InterPro"/>
</dbReference>
<gene>
    <name evidence="7" type="ORF">DVH21_25970</name>
</gene>
<dbReference type="InterPro" id="IPR016084">
    <property type="entry name" value="Haem_Oase-like_multi-hlx"/>
</dbReference>
<dbReference type="AlphaFoldDB" id="A0A6N3K7I6"/>
<name>A0A6N3K7I6_9ACTN</name>
<organism evidence="7 8">
    <name type="scientific">Micromonospora aurantiaca</name>
    <name type="common">nom. illeg.</name>
    <dbReference type="NCBI Taxonomy" id="47850"/>
    <lineage>
        <taxon>Bacteria</taxon>
        <taxon>Bacillati</taxon>
        <taxon>Actinomycetota</taxon>
        <taxon>Actinomycetes</taxon>
        <taxon>Micromonosporales</taxon>
        <taxon>Micromonosporaceae</taxon>
        <taxon>Micromonospora</taxon>
    </lineage>
</organism>
<dbReference type="PROSITE" id="PS00211">
    <property type="entry name" value="ABC_TRANSPORTER_1"/>
    <property type="match status" value="1"/>
</dbReference>
<evidence type="ECO:0000313" key="8">
    <source>
        <dbReference type="Proteomes" id="UP000253958"/>
    </source>
</evidence>
<proteinExistence type="predicted"/>
<evidence type="ECO:0000259" key="6">
    <source>
        <dbReference type="PROSITE" id="PS50893"/>
    </source>
</evidence>
<dbReference type="PANTHER" id="PTHR42794">
    <property type="entry name" value="HEMIN IMPORT ATP-BINDING PROTEIN HMUV"/>
    <property type="match status" value="1"/>
</dbReference>
<keyword evidence="4" id="KW-1278">Translocase</keyword>
<dbReference type="SUPFAM" id="SSF48613">
    <property type="entry name" value="Heme oxygenase-like"/>
    <property type="match status" value="1"/>
</dbReference>
<evidence type="ECO:0000256" key="1">
    <source>
        <dbReference type="ARBA" id="ARBA00022448"/>
    </source>
</evidence>
<sequence>MSLPRTPRRFAAARPPRPAPAGHLRIRVAGLRVERAGRTVLDGIDLQVRAGEVHALVGPNGAGKSTLLGAISGDVPAAAGRIEVDGLPRESWSPVELAWRRAVLTQRNTLSFPFTVGEVVRMGRAPWAGRPEREQDDAVVADVLERCDVARFAARPYPALSGGEQARAALARVLAQRATTLLLDEPTAALDLRHQELVMRIARERARAGDAVVVVLHDLTLTGAYADTVTLLGDGRVRAAGTPREVLTAPLLSEVYRYDIDVVPHPRDELPLIVPRRGRPAGPSADEERQQMDTQTFAARLRAETRDAHRSAESQRYVSALTAGELDVAGYTALVVAHHGIYAALEGVADTMRDDPLAGPFVDDALTRLPALAADLRFLLGPRWREVMEPVPAAVAYAARITSACAGSPERFIAHHYIRYLGDLSGGRHIGRCVARYYGVTEEAGASFYTFPGISDPKSYKDAYRARLDALALDEAGRAALRDEVLVAYEHNIAVFTDLGRLVAASGREGAA</sequence>
<dbReference type="InterPro" id="IPR027417">
    <property type="entry name" value="P-loop_NTPase"/>
</dbReference>
<dbReference type="NCBIfam" id="NF010068">
    <property type="entry name" value="PRK13548.1"/>
    <property type="match status" value="1"/>
</dbReference>
<evidence type="ECO:0000313" key="7">
    <source>
        <dbReference type="EMBL" id="AXH93106.1"/>
    </source>
</evidence>
<dbReference type="SMART" id="SM00382">
    <property type="entry name" value="AAA"/>
    <property type="match status" value="1"/>
</dbReference>
<reference evidence="7 8" key="1">
    <citation type="submission" date="2018-07" db="EMBL/GenBank/DDBJ databases">
        <authorList>
            <person name="Ye Y."/>
        </authorList>
    </citation>
    <scope>NUCLEOTIDE SEQUENCE [LARGE SCALE GENOMIC DNA]</scope>
    <source>
        <strain evidence="8">H14(2018)</strain>
    </source>
</reference>
<dbReference type="Pfam" id="PF01126">
    <property type="entry name" value="Heme_oxygenase"/>
    <property type="match status" value="1"/>
</dbReference>
<dbReference type="GO" id="GO:0004392">
    <property type="term" value="F:heme oxygenase (decyclizing) activity"/>
    <property type="evidence" value="ECO:0007669"/>
    <property type="project" value="InterPro"/>
</dbReference>
<evidence type="ECO:0000256" key="4">
    <source>
        <dbReference type="ARBA" id="ARBA00022967"/>
    </source>
</evidence>
<accession>A0A6N3K7I6</accession>
<dbReference type="GO" id="GO:0005524">
    <property type="term" value="F:ATP binding"/>
    <property type="evidence" value="ECO:0007669"/>
    <property type="project" value="UniProtKB-KW"/>
</dbReference>
<dbReference type="PROSITE" id="PS50893">
    <property type="entry name" value="ABC_TRANSPORTER_2"/>
    <property type="match status" value="1"/>
</dbReference>
<dbReference type="PANTHER" id="PTHR42794:SF1">
    <property type="entry name" value="HEMIN IMPORT ATP-BINDING PROTEIN HMUV"/>
    <property type="match status" value="1"/>
</dbReference>